<keyword evidence="2" id="KW-1185">Reference proteome</keyword>
<sequence>MGSFHAVPSLLSLMVAFCATVYLVFTDKRAYWILGLVVGSALVPVFMYAFS</sequence>
<gene>
    <name evidence="1" type="ORF">Patl1_12110</name>
</gene>
<proteinExistence type="predicted"/>
<evidence type="ECO:0000313" key="1">
    <source>
        <dbReference type="EMBL" id="KAJ0081348.1"/>
    </source>
</evidence>
<protein>
    <submittedName>
        <fullName evidence="1">Uncharacterized protein</fullName>
    </submittedName>
</protein>
<dbReference type="Proteomes" id="UP001164250">
    <property type="component" value="Chromosome 12"/>
</dbReference>
<comment type="caution">
    <text evidence="1">The sequence shown here is derived from an EMBL/GenBank/DDBJ whole genome shotgun (WGS) entry which is preliminary data.</text>
</comment>
<accession>A0ACC1A259</accession>
<name>A0ACC1A259_9ROSI</name>
<evidence type="ECO:0000313" key="2">
    <source>
        <dbReference type="Proteomes" id="UP001164250"/>
    </source>
</evidence>
<reference evidence="2" key="1">
    <citation type="journal article" date="2023" name="G3 (Bethesda)">
        <title>Genome assembly and association tests identify interacting loci associated with vigor, precocity, and sex in interspecific pistachio rootstocks.</title>
        <authorList>
            <person name="Palmer W."/>
            <person name="Jacygrad E."/>
            <person name="Sagayaradj S."/>
            <person name="Cavanaugh K."/>
            <person name="Han R."/>
            <person name="Bertier L."/>
            <person name="Beede B."/>
            <person name="Kafkas S."/>
            <person name="Golino D."/>
            <person name="Preece J."/>
            <person name="Michelmore R."/>
        </authorList>
    </citation>
    <scope>NUCLEOTIDE SEQUENCE [LARGE SCALE GENOMIC DNA]</scope>
</reference>
<dbReference type="EMBL" id="CM047908">
    <property type="protein sequence ID" value="KAJ0081348.1"/>
    <property type="molecule type" value="Genomic_DNA"/>
</dbReference>
<organism evidence="1 2">
    <name type="scientific">Pistacia atlantica</name>
    <dbReference type="NCBI Taxonomy" id="434234"/>
    <lineage>
        <taxon>Eukaryota</taxon>
        <taxon>Viridiplantae</taxon>
        <taxon>Streptophyta</taxon>
        <taxon>Embryophyta</taxon>
        <taxon>Tracheophyta</taxon>
        <taxon>Spermatophyta</taxon>
        <taxon>Magnoliopsida</taxon>
        <taxon>eudicotyledons</taxon>
        <taxon>Gunneridae</taxon>
        <taxon>Pentapetalae</taxon>
        <taxon>rosids</taxon>
        <taxon>malvids</taxon>
        <taxon>Sapindales</taxon>
        <taxon>Anacardiaceae</taxon>
        <taxon>Pistacia</taxon>
    </lineage>
</organism>